<accession>A0ACC0C427</accession>
<organism evidence="1 2">
    <name type="scientific">Catharanthus roseus</name>
    <name type="common">Madagascar periwinkle</name>
    <name type="synonym">Vinca rosea</name>
    <dbReference type="NCBI Taxonomy" id="4058"/>
    <lineage>
        <taxon>Eukaryota</taxon>
        <taxon>Viridiplantae</taxon>
        <taxon>Streptophyta</taxon>
        <taxon>Embryophyta</taxon>
        <taxon>Tracheophyta</taxon>
        <taxon>Spermatophyta</taxon>
        <taxon>Magnoliopsida</taxon>
        <taxon>eudicotyledons</taxon>
        <taxon>Gunneridae</taxon>
        <taxon>Pentapetalae</taxon>
        <taxon>asterids</taxon>
        <taxon>lamiids</taxon>
        <taxon>Gentianales</taxon>
        <taxon>Apocynaceae</taxon>
        <taxon>Rauvolfioideae</taxon>
        <taxon>Vinceae</taxon>
        <taxon>Catharanthinae</taxon>
        <taxon>Catharanthus</taxon>
    </lineage>
</organism>
<proteinExistence type="predicted"/>
<sequence>MMNSKPNMNPLPDHRSQSVMGYPSSINGYSTGSGKVPPPPPPANAAYPLPYRSGSGYPLPYHGYPNTPETANMKNYASQSFNMWYNSDKYGAGQWTAEPSNSQKFARLMFATMVTLLISLCMVSLVVWLLFGTDVPEVKLKSLSASNFKTNGSMIEANWTVNVTIVNPDADRRIRSGAIESTIMYKHYPLGITTFEPTYREVLDERGLNRIILYYNMDHEKSFCKDGMAQEIDMAIKNDGYLLINLRLVFGTKFTQVYGTYWNRESLQIFCEDLKLLMKRDGSGIVEDDKFRECLMYR</sequence>
<dbReference type="EMBL" id="CM044701">
    <property type="protein sequence ID" value="KAI5679635.1"/>
    <property type="molecule type" value="Genomic_DNA"/>
</dbReference>
<gene>
    <name evidence="1" type="ORF">M9H77_00862</name>
</gene>
<protein>
    <submittedName>
        <fullName evidence="1">Uncharacterized protein</fullName>
    </submittedName>
</protein>
<keyword evidence="2" id="KW-1185">Reference proteome</keyword>
<reference evidence="2" key="1">
    <citation type="journal article" date="2023" name="Nat. Plants">
        <title>Single-cell RNA sequencing provides a high-resolution roadmap for understanding the multicellular compartmentation of specialized metabolism.</title>
        <authorList>
            <person name="Sun S."/>
            <person name="Shen X."/>
            <person name="Li Y."/>
            <person name="Li Y."/>
            <person name="Wang S."/>
            <person name="Li R."/>
            <person name="Zhang H."/>
            <person name="Shen G."/>
            <person name="Guo B."/>
            <person name="Wei J."/>
            <person name="Xu J."/>
            <person name="St-Pierre B."/>
            <person name="Chen S."/>
            <person name="Sun C."/>
        </authorList>
    </citation>
    <scope>NUCLEOTIDE SEQUENCE [LARGE SCALE GENOMIC DNA]</scope>
</reference>
<evidence type="ECO:0000313" key="2">
    <source>
        <dbReference type="Proteomes" id="UP001060085"/>
    </source>
</evidence>
<dbReference type="Proteomes" id="UP001060085">
    <property type="component" value="Linkage Group LG01"/>
</dbReference>
<name>A0ACC0C427_CATRO</name>
<evidence type="ECO:0000313" key="1">
    <source>
        <dbReference type="EMBL" id="KAI5679635.1"/>
    </source>
</evidence>
<comment type="caution">
    <text evidence="1">The sequence shown here is derived from an EMBL/GenBank/DDBJ whole genome shotgun (WGS) entry which is preliminary data.</text>
</comment>